<evidence type="ECO:0000256" key="7">
    <source>
        <dbReference type="ARBA" id="ARBA00022692"/>
    </source>
</evidence>
<geneLocation type="mitochondrion" evidence="19"/>
<dbReference type="InterPro" id="IPR001750">
    <property type="entry name" value="ND/Mrp_TM"/>
</dbReference>
<feature type="transmembrane region" description="Helical" evidence="16">
    <location>
        <begin position="90"/>
        <end position="106"/>
    </location>
</feature>
<reference evidence="19" key="1">
    <citation type="submission" date="2017-10" db="EMBL/GenBank/DDBJ databases">
        <authorList>
            <person name="Banno H."/>
            <person name="Chua N.-H."/>
        </authorList>
    </citation>
    <scope>NUCLEOTIDE SEQUENCE</scope>
</reference>
<keyword evidence="9 16" id="KW-0249">Electron transport</keyword>
<dbReference type="Pfam" id="PF00361">
    <property type="entry name" value="Proton_antipo_M"/>
    <property type="match status" value="1"/>
</dbReference>
<feature type="transmembrane region" description="Helical" evidence="16">
    <location>
        <begin position="278"/>
        <end position="297"/>
    </location>
</feature>
<dbReference type="EC" id="7.1.1.2" evidence="3 16"/>
<dbReference type="InterPro" id="IPR000260">
    <property type="entry name" value="NADH4_N"/>
</dbReference>
<dbReference type="GO" id="GO:0008137">
    <property type="term" value="F:NADH dehydrogenase (ubiquinone) activity"/>
    <property type="evidence" value="ECO:0007669"/>
    <property type="project" value="UniProtKB-UniRule"/>
</dbReference>
<keyword evidence="14 16" id="KW-0472">Membrane</keyword>
<dbReference type="CTD" id="4538"/>
<dbReference type="PANTHER" id="PTHR43507">
    <property type="entry name" value="NADH-UBIQUINONE OXIDOREDUCTASE CHAIN 4"/>
    <property type="match status" value="1"/>
</dbReference>
<evidence type="ECO:0000256" key="3">
    <source>
        <dbReference type="ARBA" id="ARBA00012944"/>
    </source>
</evidence>
<keyword evidence="5 16" id="KW-0813">Transport</keyword>
<feature type="transmembrane region" description="Helical" evidence="16">
    <location>
        <begin position="145"/>
        <end position="167"/>
    </location>
</feature>
<evidence type="ECO:0000256" key="4">
    <source>
        <dbReference type="ARBA" id="ARBA00021006"/>
    </source>
</evidence>
<proteinExistence type="inferred from homology"/>
<dbReference type="RefSeq" id="YP_009471370.1">
    <property type="nucleotide sequence ID" value="NC_037236.1"/>
</dbReference>
<evidence type="ECO:0000313" key="19">
    <source>
        <dbReference type="EMBL" id="AVG72593.1"/>
    </source>
</evidence>
<dbReference type="EMBL" id="MG205526">
    <property type="protein sequence ID" value="AVG72593.1"/>
    <property type="molecule type" value="Genomic_DNA"/>
</dbReference>
<evidence type="ECO:0000256" key="9">
    <source>
        <dbReference type="ARBA" id="ARBA00022982"/>
    </source>
</evidence>
<comment type="subcellular location">
    <subcellularLocation>
        <location evidence="1 16">Mitochondrion membrane</location>
        <topology evidence="1 16">Multi-pass membrane protein</topology>
    </subcellularLocation>
</comment>
<feature type="transmembrane region" description="Helical" evidence="16">
    <location>
        <begin position="112"/>
        <end position="133"/>
    </location>
</feature>
<evidence type="ECO:0000256" key="11">
    <source>
        <dbReference type="ARBA" id="ARBA00023027"/>
    </source>
</evidence>
<evidence type="ECO:0000256" key="1">
    <source>
        <dbReference type="ARBA" id="ARBA00004225"/>
    </source>
</evidence>
<keyword evidence="13 16" id="KW-0496">Mitochondrion</keyword>
<dbReference type="GeneID" id="36279499"/>
<keyword evidence="12 16" id="KW-0830">Ubiquinone</keyword>
<feature type="transmembrane region" description="Helical" evidence="16">
    <location>
        <begin position="187"/>
        <end position="210"/>
    </location>
</feature>
<feature type="transmembrane region" description="Helical" evidence="16">
    <location>
        <begin position="222"/>
        <end position="245"/>
    </location>
</feature>
<keyword evidence="11 16" id="KW-0520">NAD</keyword>
<feature type="domain" description="NADH:ubiquinone oxidoreductase chain 4 N-terminal" evidence="18">
    <location>
        <begin position="1"/>
        <end position="104"/>
    </location>
</feature>
<comment type="similarity">
    <text evidence="2 16">Belongs to the complex I subunit 4 family.</text>
</comment>
<feature type="transmembrane region" description="Helical" evidence="16">
    <location>
        <begin position="59"/>
        <end position="78"/>
    </location>
</feature>
<sequence>MLKLFFIIGCSSLLLLSNSKKLWFLMPPVLFLISAMSLNLLYSPMNFVALSFFSANSPLSSSLITLSIWITALMFLCSNKIFSSNNYPKSFSFWSIFLLLTLTLSFSTNNFLMFYILFESTLIPILIMILGWGYQPERLQASFYLFLYTIAASLPLLVSLILLSKTSGHIYMFLSWTLPPISENTLMMWWLTANLAFMVKLPLFFTHLWLPKAHVEAPVAGSMILAAILLKLGGYGLLQMSVLFIPPNTNLPSLIMSIALWGAVISSMICLRQTDLKALIAYSSVGHMGLLIAGALSFTKMGFFGATFMMVAHGLSSSALFAIANMTYESTNTRSLYITKGLAMISPYMALWWFLLSAANMAAPPSINLFSEIILIMSILSFSPFTWLTLAMLTFLSAAYSLYLYTASQHGPFPTFLNPLNIVFSNHFSSIFFHLAPIALLIMKPDILL</sequence>
<evidence type="ECO:0000256" key="16">
    <source>
        <dbReference type="RuleBase" id="RU003297"/>
    </source>
</evidence>
<dbReference type="GO" id="GO:0003954">
    <property type="term" value="F:NADH dehydrogenase activity"/>
    <property type="evidence" value="ECO:0007669"/>
    <property type="project" value="TreeGrafter"/>
</dbReference>
<feature type="transmembrane region" description="Helical" evidence="16">
    <location>
        <begin position="251"/>
        <end position="271"/>
    </location>
</feature>
<feature type="transmembrane region" description="Helical" evidence="16">
    <location>
        <begin position="336"/>
        <end position="355"/>
    </location>
</feature>
<keyword evidence="8" id="KW-1278">Translocase</keyword>
<dbReference type="InterPro" id="IPR003918">
    <property type="entry name" value="NADH_UbQ_OxRdtase"/>
</dbReference>
<dbReference type="PANTHER" id="PTHR43507:SF20">
    <property type="entry name" value="NADH-UBIQUINONE OXIDOREDUCTASE CHAIN 4"/>
    <property type="match status" value="1"/>
</dbReference>
<keyword evidence="10 16" id="KW-1133">Transmembrane helix</keyword>
<name>A0A343UQZ1_9ANNE</name>
<dbReference type="GO" id="GO:0015990">
    <property type="term" value="P:electron transport coupled proton transport"/>
    <property type="evidence" value="ECO:0007669"/>
    <property type="project" value="TreeGrafter"/>
</dbReference>
<evidence type="ECO:0000256" key="10">
    <source>
        <dbReference type="ARBA" id="ARBA00022989"/>
    </source>
</evidence>
<evidence type="ECO:0000256" key="15">
    <source>
        <dbReference type="ARBA" id="ARBA00049551"/>
    </source>
</evidence>
<evidence type="ECO:0000256" key="14">
    <source>
        <dbReference type="ARBA" id="ARBA00023136"/>
    </source>
</evidence>
<evidence type="ECO:0000256" key="2">
    <source>
        <dbReference type="ARBA" id="ARBA00009025"/>
    </source>
</evidence>
<keyword evidence="7 16" id="KW-0812">Transmembrane</keyword>
<keyword evidence="6 16" id="KW-0679">Respiratory chain</keyword>
<accession>A0A343UQZ1</accession>
<protein>
    <recommendedName>
        <fullName evidence="4 16">NADH-ubiquinone oxidoreductase chain 4</fullName>
        <ecNumber evidence="3 16">7.1.1.2</ecNumber>
    </recommendedName>
</protein>
<dbReference type="PRINTS" id="PR01437">
    <property type="entry name" value="NUOXDRDTASE4"/>
</dbReference>
<dbReference type="GO" id="GO:0048039">
    <property type="term" value="F:ubiquinone binding"/>
    <property type="evidence" value="ECO:0007669"/>
    <property type="project" value="TreeGrafter"/>
</dbReference>
<feature type="transmembrane region" description="Helical" evidence="16">
    <location>
        <begin position="387"/>
        <end position="405"/>
    </location>
</feature>
<feature type="transmembrane region" description="Helical" evidence="16">
    <location>
        <begin position="303"/>
        <end position="324"/>
    </location>
</feature>
<feature type="transmembrane region" description="Helical" evidence="16">
    <location>
        <begin position="425"/>
        <end position="443"/>
    </location>
</feature>
<feature type="domain" description="NADH:quinone oxidoreductase/Mrp antiporter transmembrane" evidence="17">
    <location>
        <begin position="109"/>
        <end position="396"/>
    </location>
</feature>
<evidence type="ECO:0000259" key="17">
    <source>
        <dbReference type="Pfam" id="PF00361"/>
    </source>
</evidence>
<dbReference type="AlphaFoldDB" id="A0A343UQZ1"/>
<evidence type="ECO:0000256" key="6">
    <source>
        <dbReference type="ARBA" id="ARBA00022660"/>
    </source>
</evidence>
<evidence type="ECO:0000256" key="8">
    <source>
        <dbReference type="ARBA" id="ARBA00022967"/>
    </source>
</evidence>
<comment type="catalytic activity">
    <reaction evidence="15 16">
        <text>a ubiquinone + NADH + 5 H(+)(in) = a ubiquinol + NAD(+) + 4 H(+)(out)</text>
        <dbReference type="Rhea" id="RHEA:29091"/>
        <dbReference type="Rhea" id="RHEA-COMP:9565"/>
        <dbReference type="Rhea" id="RHEA-COMP:9566"/>
        <dbReference type="ChEBI" id="CHEBI:15378"/>
        <dbReference type="ChEBI" id="CHEBI:16389"/>
        <dbReference type="ChEBI" id="CHEBI:17976"/>
        <dbReference type="ChEBI" id="CHEBI:57540"/>
        <dbReference type="ChEBI" id="CHEBI:57945"/>
        <dbReference type="EC" id="7.1.1.2"/>
    </reaction>
</comment>
<gene>
    <name evidence="19" type="primary">ND4</name>
</gene>
<dbReference type="GO" id="GO:0042773">
    <property type="term" value="P:ATP synthesis coupled electron transport"/>
    <property type="evidence" value="ECO:0007669"/>
    <property type="project" value="InterPro"/>
</dbReference>
<dbReference type="GO" id="GO:0031966">
    <property type="term" value="C:mitochondrial membrane"/>
    <property type="evidence" value="ECO:0007669"/>
    <property type="project" value="UniProtKB-SubCell"/>
</dbReference>
<evidence type="ECO:0000259" key="18">
    <source>
        <dbReference type="Pfam" id="PF01059"/>
    </source>
</evidence>
<evidence type="ECO:0000256" key="5">
    <source>
        <dbReference type="ARBA" id="ARBA00022448"/>
    </source>
</evidence>
<comment type="function">
    <text evidence="16">Core subunit of the mitochondrial membrane respiratory chain NADH dehydrogenase (Complex I) which catalyzes electron transfer from NADH through the respiratory chain, using ubiquinone as an electron acceptor. Essential for the catalytic activity and assembly of complex I.</text>
</comment>
<evidence type="ECO:0000256" key="12">
    <source>
        <dbReference type="ARBA" id="ARBA00023075"/>
    </source>
</evidence>
<dbReference type="Pfam" id="PF01059">
    <property type="entry name" value="Oxidored_q5_N"/>
    <property type="match status" value="1"/>
</dbReference>
<organism evidence="19">
    <name type="scientific">Marphysa tamurai</name>
    <dbReference type="NCBI Taxonomy" id="2094016"/>
    <lineage>
        <taxon>Eukaryota</taxon>
        <taxon>Metazoa</taxon>
        <taxon>Spiralia</taxon>
        <taxon>Lophotrochozoa</taxon>
        <taxon>Annelida</taxon>
        <taxon>Polychaeta</taxon>
        <taxon>Errantia</taxon>
        <taxon>Eunicida</taxon>
        <taxon>Eunicidae</taxon>
        <taxon>Marphysa</taxon>
    </lineage>
</organism>
<evidence type="ECO:0000256" key="13">
    <source>
        <dbReference type="ARBA" id="ARBA00023128"/>
    </source>
</evidence>